<dbReference type="EMBL" id="WYDN01000272">
    <property type="protein sequence ID" value="NAZ18154.1"/>
    <property type="molecule type" value="Genomic_DNA"/>
</dbReference>
<sequence>MEKITTAHASVLRVEGDDTQLLNLAIRNSYNADRDQPESTVKNAQGQYRKGQHQAVALLVAGADRVQLQDVALSSFQDTLYLQSPRKGVTV</sequence>
<dbReference type="Proteomes" id="UP000477543">
    <property type="component" value="Unassembled WGS sequence"/>
</dbReference>
<protein>
    <submittedName>
        <fullName evidence="1">Uncharacterized protein</fullName>
    </submittedName>
</protein>
<evidence type="ECO:0000313" key="1">
    <source>
        <dbReference type="EMBL" id="NAZ18154.1"/>
    </source>
</evidence>
<name>A0A6L9GAH3_9MICC</name>
<comment type="caution">
    <text evidence="1">The sequence shown here is derived from an EMBL/GenBank/DDBJ whole genome shotgun (WGS) entry which is preliminary data.</text>
</comment>
<organism evidence="1 2">
    <name type="scientific">Glutamicibacter soli</name>
    <dbReference type="NCBI Taxonomy" id="453836"/>
    <lineage>
        <taxon>Bacteria</taxon>
        <taxon>Bacillati</taxon>
        <taxon>Actinomycetota</taxon>
        <taxon>Actinomycetes</taxon>
        <taxon>Micrococcales</taxon>
        <taxon>Micrococcaceae</taxon>
        <taxon>Glutamicibacter</taxon>
    </lineage>
</organism>
<reference evidence="1 2" key="1">
    <citation type="submission" date="2020-01" db="EMBL/GenBank/DDBJ databases">
        <title>Glutamicibacter soli M275.</title>
        <authorList>
            <person name="Meng X."/>
        </authorList>
    </citation>
    <scope>NUCLEOTIDE SEQUENCE [LARGE SCALE GENOMIC DNA]</scope>
    <source>
        <strain evidence="1 2">M275</strain>
    </source>
</reference>
<dbReference type="AlphaFoldDB" id="A0A6L9GAH3"/>
<dbReference type="RefSeq" id="WP_237562524.1">
    <property type="nucleotide sequence ID" value="NZ_WYDN01000272.1"/>
</dbReference>
<feature type="non-terminal residue" evidence="1">
    <location>
        <position position="91"/>
    </location>
</feature>
<dbReference type="SUPFAM" id="SSF51126">
    <property type="entry name" value="Pectin lyase-like"/>
    <property type="match status" value="1"/>
</dbReference>
<gene>
    <name evidence="1" type="ORF">GT020_19205</name>
</gene>
<dbReference type="InterPro" id="IPR011050">
    <property type="entry name" value="Pectin_lyase_fold/virulence"/>
</dbReference>
<accession>A0A6L9GAH3</accession>
<dbReference type="Gene3D" id="2.160.20.10">
    <property type="entry name" value="Single-stranded right-handed beta-helix, Pectin lyase-like"/>
    <property type="match status" value="1"/>
</dbReference>
<proteinExistence type="predicted"/>
<dbReference type="InterPro" id="IPR012334">
    <property type="entry name" value="Pectin_lyas_fold"/>
</dbReference>
<evidence type="ECO:0000313" key="2">
    <source>
        <dbReference type="Proteomes" id="UP000477543"/>
    </source>
</evidence>